<dbReference type="AlphaFoldDB" id="T1D7E9"/>
<organism evidence="1">
    <name type="scientific">mine drainage metagenome</name>
    <dbReference type="NCBI Taxonomy" id="410659"/>
    <lineage>
        <taxon>unclassified sequences</taxon>
        <taxon>metagenomes</taxon>
        <taxon>ecological metagenomes</taxon>
    </lineage>
</organism>
<gene>
    <name evidence="1" type="ORF">B1B_01104</name>
</gene>
<feature type="non-terminal residue" evidence="1">
    <location>
        <position position="210"/>
    </location>
</feature>
<protein>
    <submittedName>
        <fullName evidence="1">Phosphate uptake regulator, PhoU</fullName>
    </submittedName>
</protein>
<evidence type="ECO:0000313" key="1">
    <source>
        <dbReference type="EMBL" id="EQD77364.1"/>
    </source>
</evidence>
<accession>T1D7E9</accession>
<proteinExistence type="predicted"/>
<reference evidence="1" key="1">
    <citation type="submission" date="2013-08" db="EMBL/GenBank/DDBJ databases">
        <authorList>
            <person name="Mendez C."/>
            <person name="Richter M."/>
            <person name="Ferrer M."/>
            <person name="Sanchez J."/>
        </authorList>
    </citation>
    <scope>NUCLEOTIDE SEQUENCE</scope>
</reference>
<comment type="caution">
    <text evidence="1">The sequence shown here is derived from an EMBL/GenBank/DDBJ whole genome shotgun (WGS) entry which is preliminary data.</text>
</comment>
<name>T1D7E9_9ZZZZ</name>
<sequence length="210" mass="22940">MPLVARHEIELGSEVLNEHLFRELVAAYLSGASEISIQRRGGLPEAAPAVVQMFLARVGTGTVLEETAGRIVIRDLDAFDDREFSSMVRALGEAVLERLRVAGSDPSAPIPEGQWEADDDLIDHWAWAVHRKVVLHWQAGAIQGQTGEGQVDPIGWLEASRALERIGDHAAAMGVHAARWKATQPPESERALLASFHRQACDYVANSLVL</sequence>
<dbReference type="EMBL" id="AUZY01000804">
    <property type="protein sequence ID" value="EQD77364.1"/>
    <property type="molecule type" value="Genomic_DNA"/>
</dbReference>
<reference evidence="1" key="2">
    <citation type="journal article" date="2014" name="ISME J.">
        <title>Microbial stratification in low pH oxic and suboxic macroscopic growths along an acid mine drainage.</title>
        <authorList>
            <person name="Mendez-Garcia C."/>
            <person name="Mesa V."/>
            <person name="Sprenger R.R."/>
            <person name="Richter M."/>
            <person name="Diez M.S."/>
            <person name="Solano J."/>
            <person name="Bargiela R."/>
            <person name="Golyshina O.V."/>
            <person name="Manteca A."/>
            <person name="Ramos J.L."/>
            <person name="Gallego J.R."/>
            <person name="Llorente I."/>
            <person name="Martins Dos Santos V.A."/>
            <person name="Jensen O.N."/>
            <person name="Pelaez A.I."/>
            <person name="Sanchez J."/>
            <person name="Ferrer M."/>
        </authorList>
    </citation>
    <scope>NUCLEOTIDE SEQUENCE</scope>
</reference>